<dbReference type="KEGG" id="vg:5470157"/>
<proteinExistence type="predicted"/>
<dbReference type="EMBL" id="DQ890022">
    <property type="protein sequence ID" value="ABT16114.1"/>
    <property type="molecule type" value="Genomic_DNA"/>
</dbReference>
<accession>A7J8I3</accession>
<protein>
    <submittedName>
        <fullName evidence="1">Uncharacterized protein n829R</fullName>
    </submittedName>
</protein>
<dbReference type="GeneID" id="5470157"/>
<dbReference type="RefSeq" id="YP_001426461.1">
    <property type="nucleotide sequence ID" value="NC_008603.1"/>
</dbReference>
<name>A7J8I3_PBCVF</name>
<organism evidence="1 2">
    <name type="scientific">Paramecium bursaria Chlorella virus FR483</name>
    <name type="common">PBCV-FR483</name>
    <dbReference type="NCBI Taxonomy" id="399781"/>
    <lineage>
        <taxon>Viruses</taxon>
        <taxon>Varidnaviria</taxon>
        <taxon>Bamfordvirae</taxon>
        <taxon>Nucleocytoviricota</taxon>
        <taxon>Megaviricetes</taxon>
        <taxon>Algavirales</taxon>
        <taxon>Phycodnaviridae</taxon>
        <taxon>Chlorovirus</taxon>
        <taxon>Chlorovirus conductrix</taxon>
        <taxon>Paramecium bursaria Chlorella virus A1</taxon>
    </lineage>
</organism>
<sequence length="77" mass="8780">MLKSMWTLWRKRRPPRRTVLSSSLHAPSAVSRCAASRTSTSSSTSFASRQVVSLAMAGVWESMLRWSLKTTRLIRRQ</sequence>
<evidence type="ECO:0000313" key="1">
    <source>
        <dbReference type="EMBL" id="ABT16114.1"/>
    </source>
</evidence>
<reference evidence="1 2" key="1">
    <citation type="journal article" date="2007" name="Virology">
        <title>Sequence and annotation of the 314-kb MT325 and the 321-kb FR483 viruses that infect Chlorella Pbi.</title>
        <authorList>
            <person name="Fitzgerald L.A."/>
            <person name="Graves M.V."/>
            <person name="Li X."/>
            <person name="Feldblyum T."/>
            <person name="Hartigan J."/>
            <person name="Van Etten J.L."/>
        </authorList>
    </citation>
    <scope>NUCLEOTIDE SEQUENCE [LARGE SCALE GENOMIC DNA]</scope>
    <source>
        <strain evidence="1 2">FR483</strain>
    </source>
</reference>
<dbReference type="Proteomes" id="UP000204095">
    <property type="component" value="Segment"/>
</dbReference>
<organismHost>
    <name type="scientific">Paramecium bursaria</name>
    <dbReference type="NCBI Taxonomy" id="74790"/>
</organismHost>
<gene>
    <name evidence="1" type="primary">n829R</name>
    <name evidence="1" type="ORF">FR483_n829R</name>
</gene>
<evidence type="ECO:0000313" key="2">
    <source>
        <dbReference type="Proteomes" id="UP000204095"/>
    </source>
</evidence>